<dbReference type="STRING" id="1448321.A0A317WUT9"/>
<evidence type="ECO:0000256" key="1">
    <source>
        <dbReference type="ARBA" id="ARBA00004613"/>
    </source>
</evidence>
<dbReference type="SUPFAM" id="SSF51126">
    <property type="entry name" value="Pectin lyase-like"/>
    <property type="match status" value="1"/>
</dbReference>
<evidence type="ECO:0000256" key="3">
    <source>
        <dbReference type="ARBA" id="ARBA00022729"/>
    </source>
</evidence>
<dbReference type="InterPro" id="IPR011050">
    <property type="entry name" value="Pectin_lyase_fold/virulence"/>
</dbReference>
<comment type="caution">
    <text evidence="4">The sequence shown here is derived from an EMBL/GenBank/DDBJ whole genome shotgun (WGS) entry which is preliminary data.</text>
</comment>
<evidence type="ECO:0000313" key="4">
    <source>
        <dbReference type="EMBL" id="PWY88967.1"/>
    </source>
</evidence>
<dbReference type="Proteomes" id="UP000247233">
    <property type="component" value="Unassembled WGS sequence"/>
</dbReference>
<keyword evidence="2" id="KW-0964">Secreted</keyword>
<comment type="subcellular location">
    <subcellularLocation>
        <location evidence="1">Secreted</location>
    </subcellularLocation>
</comment>
<dbReference type="AlphaFoldDB" id="A0A317WUT9"/>
<dbReference type="InterPro" id="IPR012334">
    <property type="entry name" value="Pectin_lyas_fold"/>
</dbReference>
<proteinExistence type="predicted"/>
<sequence>MQGPTAGAVLVEWNVHEGLQGSVAMWDCHFRVGGAIGSNLQQSDCSKLSGGVKPKCKAASMLMHVTSSASGYFENIWAWNEFTTETSAWLALATEDQAIGDDWGSVGESVDDNGNPSTVH</sequence>
<dbReference type="EMBL" id="MSFL01000004">
    <property type="protein sequence ID" value="PWY88967.1"/>
    <property type="molecule type" value="Genomic_DNA"/>
</dbReference>
<accession>A0A317WUT9</accession>
<dbReference type="GeneID" id="37068612"/>
<reference evidence="4 5" key="1">
    <citation type="submission" date="2016-12" db="EMBL/GenBank/DDBJ databases">
        <title>The genomes of Aspergillus section Nigri reveals drivers in fungal speciation.</title>
        <authorList>
            <consortium name="DOE Joint Genome Institute"/>
            <person name="Vesth T.C."/>
            <person name="Nybo J."/>
            <person name="Theobald S."/>
            <person name="Brandl J."/>
            <person name="Frisvad J.C."/>
            <person name="Nielsen K.F."/>
            <person name="Lyhne E.K."/>
            <person name="Kogle M.E."/>
            <person name="Kuo A."/>
            <person name="Riley R."/>
            <person name="Clum A."/>
            <person name="Nolan M."/>
            <person name="Lipzen A."/>
            <person name="Salamov A."/>
            <person name="Henrissat B."/>
            <person name="Wiebenga A."/>
            <person name="De Vries R.P."/>
            <person name="Grigoriev I.V."/>
            <person name="Mortensen U.H."/>
            <person name="Andersen M.R."/>
            <person name="Baker S.E."/>
        </authorList>
    </citation>
    <scope>NUCLEOTIDE SEQUENCE [LARGE SCALE GENOMIC DNA]</scope>
    <source>
        <strain evidence="4 5">CBS 117.55</strain>
    </source>
</reference>
<name>A0A317WUT9_9EURO</name>
<dbReference type="GO" id="GO:0005576">
    <property type="term" value="C:extracellular region"/>
    <property type="evidence" value="ECO:0007669"/>
    <property type="project" value="UniProtKB-SubCell"/>
</dbReference>
<keyword evidence="3" id="KW-0732">Signal</keyword>
<evidence type="ECO:0000256" key="2">
    <source>
        <dbReference type="ARBA" id="ARBA00022525"/>
    </source>
</evidence>
<evidence type="ECO:0000313" key="5">
    <source>
        <dbReference type="Proteomes" id="UP000247233"/>
    </source>
</evidence>
<organism evidence="4 5">
    <name type="scientific">Aspergillus heteromorphus CBS 117.55</name>
    <dbReference type="NCBI Taxonomy" id="1448321"/>
    <lineage>
        <taxon>Eukaryota</taxon>
        <taxon>Fungi</taxon>
        <taxon>Dikarya</taxon>
        <taxon>Ascomycota</taxon>
        <taxon>Pezizomycotina</taxon>
        <taxon>Eurotiomycetes</taxon>
        <taxon>Eurotiomycetidae</taxon>
        <taxon>Eurotiales</taxon>
        <taxon>Aspergillaceae</taxon>
        <taxon>Aspergillus</taxon>
        <taxon>Aspergillus subgen. Circumdati</taxon>
    </lineage>
</organism>
<keyword evidence="5" id="KW-1185">Reference proteome</keyword>
<gene>
    <name evidence="4" type="ORF">BO70DRAFT_393487</name>
</gene>
<protein>
    <submittedName>
        <fullName evidence="4">Uncharacterized protein</fullName>
    </submittedName>
</protein>
<dbReference type="Gene3D" id="2.160.20.10">
    <property type="entry name" value="Single-stranded right-handed beta-helix, Pectin lyase-like"/>
    <property type="match status" value="1"/>
</dbReference>
<dbReference type="OrthoDB" id="5103327at2759"/>
<dbReference type="VEuPathDB" id="FungiDB:BO70DRAFT_393487"/>
<dbReference type="RefSeq" id="XP_025402154.1">
    <property type="nucleotide sequence ID" value="XM_025546375.1"/>
</dbReference>